<dbReference type="Proteomes" id="UP000793456">
    <property type="component" value="Chromosome IV"/>
</dbReference>
<organism evidence="1 2">
    <name type="scientific">Larimichthys crocea</name>
    <name type="common">Large yellow croaker</name>
    <name type="synonym">Pseudosciaena crocea</name>
    <dbReference type="NCBI Taxonomy" id="215358"/>
    <lineage>
        <taxon>Eukaryota</taxon>
        <taxon>Metazoa</taxon>
        <taxon>Chordata</taxon>
        <taxon>Craniata</taxon>
        <taxon>Vertebrata</taxon>
        <taxon>Euteleostomi</taxon>
        <taxon>Actinopterygii</taxon>
        <taxon>Neopterygii</taxon>
        <taxon>Teleostei</taxon>
        <taxon>Neoteleostei</taxon>
        <taxon>Acanthomorphata</taxon>
        <taxon>Eupercaria</taxon>
        <taxon>Sciaenidae</taxon>
        <taxon>Larimichthys</taxon>
    </lineage>
</organism>
<evidence type="ECO:0000313" key="2">
    <source>
        <dbReference type="Proteomes" id="UP000793456"/>
    </source>
</evidence>
<protein>
    <submittedName>
        <fullName evidence="1">Uncharacterized protein</fullName>
    </submittedName>
</protein>
<name>A0ACD3RMU9_LARCR</name>
<accession>A0ACD3RMU9</accession>
<dbReference type="EMBL" id="CM011677">
    <property type="protein sequence ID" value="TMS20665.1"/>
    <property type="molecule type" value="Genomic_DNA"/>
</dbReference>
<evidence type="ECO:0000313" key="1">
    <source>
        <dbReference type="EMBL" id="TMS20665.1"/>
    </source>
</evidence>
<proteinExistence type="predicted"/>
<sequence length="52" mass="6491">MLVYKYMQKPEYQIQWKVIEGIHGNNYVYIDPTQLPYDHQWEFPRNNLRFGE</sequence>
<gene>
    <name evidence="1" type="ORF">E3U43_007158</name>
</gene>
<keyword evidence="2" id="KW-1185">Reference proteome</keyword>
<comment type="caution">
    <text evidence="1">The sequence shown here is derived from an EMBL/GenBank/DDBJ whole genome shotgun (WGS) entry which is preliminary data.</text>
</comment>
<reference evidence="1" key="1">
    <citation type="submission" date="2018-11" db="EMBL/GenBank/DDBJ databases">
        <title>The sequence and de novo assembly of Larimichthys crocea genome using PacBio and Hi-C technologies.</title>
        <authorList>
            <person name="Xu P."/>
            <person name="Chen B."/>
            <person name="Zhou Z."/>
            <person name="Ke Q."/>
            <person name="Wu Y."/>
            <person name="Bai H."/>
            <person name="Pu F."/>
        </authorList>
    </citation>
    <scope>NUCLEOTIDE SEQUENCE</scope>
    <source>
        <tissue evidence="1">Muscle</tissue>
    </source>
</reference>